<dbReference type="InterPro" id="IPR039910">
    <property type="entry name" value="D15-like"/>
</dbReference>
<dbReference type="Pfam" id="PF07244">
    <property type="entry name" value="POTRA"/>
    <property type="match status" value="1"/>
</dbReference>
<dbReference type="Gene3D" id="3.10.20.310">
    <property type="entry name" value="membrane protein fhac"/>
    <property type="match status" value="1"/>
</dbReference>
<dbReference type="PATRIC" id="fig|1335048.3.peg.4691"/>
<proteinExistence type="predicted"/>
<feature type="signal peptide" evidence="4">
    <location>
        <begin position="1"/>
        <end position="24"/>
    </location>
</feature>
<keyword evidence="3" id="KW-0472">Membrane</keyword>
<dbReference type="Pfam" id="PF01103">
    <property type="entry name" value="Omp85"/>
    <property type="match status" value="1"/>
</dbReference>
<dbReference type="STRING" id="1335048.AKL17_4518"/>
<dbReference type="InterPro" id="IPR034746">
    <property type="entry name" value="POTRA"/>
</dbReference>
<protein>
    <submittedName>
        <fullName evidence="6">Surface antigen</fullName>
    </submittedName>
</protein>
<feature type="chain" id="PRO_5007811380" evidence="4">
    <location>
        <begin position="25"/>
        <end position="619"/>
    </location>
</feature>
<sequence>MRGKLRLANWGLALAPALRSSSCAALLASAATVWTMAPAARALDVNLQITDAYDSLRDAIRAASLLYSSQDEDEVDTQDLFASARADYGRILGALYAEGHYSGVIRILLDGREAATIPPLDAPDTISAITIEVDPGPRFRFSRAEAAPLARGTELPEGFAVGQRARSGEIVGAADAGAEAWRAAGHAKVRVGRQQVTADHRNATLDARIGFDPGPRVTFGKMAITGNERVRSRRIDKIAGFPTGEIYDPEELEDVADRLRRTGAFRSVALTEAETLGPGATLDYQLVVVEERRRRMSFGAEVSSLDGAKVSAGWMHRNLLGGAERLAINGEIGGIGSQTGAEDYSLGVRLDRPGTPFRDSTAFVEALVERAQEEDYTADTARISFGLTRYITDQLTGEVGFGYEISEVTDDFDEITYEQLVLPVTLTWDSRDAALNAVEGYYAKGEMTAFRGFGTTGTGARLGFDGRAYRGFGEDDRVVLAGRVQGGAIVGSDLLETPREYLFYSGGGGTVRGQPYQSLGVEIDRGGGQTQNIGGDRFLAVSAEVRAKIRGNFGAVAFYDAGFVGIDDFSEDTGAWQSGAGLGLRYDTGIGPIRLDVAAPVSGNTGDGVQIYLGIGQAF</sequence>
<comment type="subcellular location">
    <subcellularLocation>
        <location evidence="1">Membrane</location>
    </subcellularLocation>
</comment>
<dbReference type="InterPro" id="IPR000184">
    <property type="entry name" value="Bac_surfAg_D15"/>
</dbReference>
<evidence type="ECO:0000256" key="1">
    <source>
        <dbReference type="ARBA" id="ARBA00004370"/>
    </source>
</evidence>
<gene>
    <name evidence="6" type="ORF">AKL17_4518</name>
</gene>
<keyword evidence="2" id="KW-1134">Transmembrane beta strand</keyword>
<evidence type="ECO:0000256" key="4">
    <source>
        <dbReference type="SAM" id="SignalP"/>
    </source>
</evidence>
<evidence type="ECO:0000256" key="2">
    <source>
        <dbReference type="ARBA" id="ARBA00022452"/>
    </source>
</evidence>
<keyword evidence="7" id="KW-1185">Reference proteome</keyword>
<keyword evidence="4" id="KW-0732">Signal</keyword>
<organism evidence="6 7">
    <name type="scientific">Frigidibacter mobilis</name>
    <dbReference type="NCBI Taxonomy" id="1335048"/>
    <lineage>
        <taxon>Bacteria</taxon>
        <taxon>Pseudomonadati</taxon>
        <taxon>Pseudomonadota</taxon>
        <taxon>Alphaproteobacteria</taxon>
        <taxon>Rhodobacterales</taxon>
        <taxon>Paracoccaceae</taxon>
        <taxon>Frigidibacter</taxon>
    </lineage>
</organism>
<reference evidence="6 7" key="1">
    <citation type="submission" date="2015-09" db="EMBL/GenBank/DDBJ databases">
        <title>Complete genome sequence of Defluviimonas alba cai42t isolated from an oilfield in Xinjiang.</title>
        <authorList>
            <person name="Geng S."/>
            <person name="Pan X."/>
            <person name="Wu X."/>
        </authorList>
    </citation>
    <scope>NUCLEOTIDE SEQUENCE [LARGE SCALE GENOMIC DNA]</scope>
    <source>
        <strain evidence="7">cai42</strain>
    </source>
</reference>
<evidence type="ECO:0000259" key="5">
    <source>
        <dbReference type="PROSITE" id="PS51779"/>
    </source>
</evidence>
<dbReference type="RefSeq" id="WP_066817334.1">
    <property type="nucleotide sequence ID" value="NZ_CP012661.1"/>
</dbReference>
<dbReference type="Proteomes" id="UP000076128">
    <property type="component" value="Chromosome"/>
</dbReference>
<accession>A0A159ZA58</accession>
<dbReference type="PROSITE" id="PS51779">
    <property type="entry name" value="POTRA"/>
    <property type="match status" value="1"/>
</dbReference>
<dbReference type="EMBL" id="CP012661">
    <property type="protein sequence ID" value="AMY71730.1"/>
    <property type="molecule type" value="Genomic_DNA"/>
</dbReference>
<dbReference type="PANTHER" id="PTHR12815">
    <property type="entry name" value="SORTING AND ASSEMBLY MACHINERY SAMM50 PROTEIN FAMILY MEMBER"/>
    <property type="match status" value="1"/>
</dbReference>
<evidence type="ECO:0000313" key="7">
    <source>
        <dbReference type="Proteomes" id="UP000076128"/>
    </source>
</evidence>
<dbReference type="Gene3D" id="2.40.160.50">
    <property type="entry name" value="membrane protein fhac: a member of the omp85/tpsb transporter family"/>
    <property type="match status" value="1"/>
</dbReference>
<dbReference type="PANTHER" id="PTHR12815:SF42">
    <property type="entry name" value="BACTERIAL SURFACE ANTIGEN (D15) DOMAIN-CONTAINING PROTEIN"/>
    <property type="match status" value="1"/>
</dbReference>
<evidence type="ECO:0000256" key="3">
    <source>
        <dbReference type="ARBA" id="ARBA00023136"/>
    </source>
</evidence>
<name>A0A159ZA58_9RHOB</name>
<feature type="domain" description="POTRA" evidence="5">
    <location>
        <begin position="217"/>
        <end position="291"/>
    </location>
</feature>
<evidence type="ECO:0000313" key="6">
    <source>
        <dbReference type="EMBL" id="AMY71730.1"/>
    </source>
</evidence>
<keyword evidence="2" id="KW-0812">Transmembrane</keyword>
<dbReference type="AlphaFoldDB" id="A0A159ZA58"/>
<dbReference type="OrthoDB" id="9769707at2"/>
<dbReference type="InterPro" id="IPR010827">
    <property type="entry name" value="BamA/TamA_POTRA"/>
</dbReference>
<dbReference type="GO" id="GO:0019867">
    <property type="term" value="C:outer membrane"/>
    <property type="evidence" value="ECO:0007669"/>
    <property type="project" value="InterPro"/>
</dbReference>
<dbReference type="KEGG" id="daa:AKL17_4518"/>